<dbReference type="Proteomes" id="UP000481087">
    <property type="component" value="Unassembled WGS sequence"/>
</dbReference>
<evidence type="ECO:0000256" key="1">
    <source>
        <dbReference type="ARBA" id="ARBA00008950"/>
    </source>
</evidence>
<dbReference type="PANTHER" id="PTHR42850:SF2">
    <property type="entry name" value="BLL5683 PROTEIN"/>
    <property type="match status" value="1"/>
</dbReference>
<dbReference type="SUPFAM" id="SSF56300">
    <property type="entry name" value="Metallo-dependent phosphatases"/>
    <property type="match status" value="1"/>
</dbReference>
<dbReference type="InterPro" id="IPR050126">
    <property type="entry name" value="Ap4A_hydrolase"/>
</dbReference>
<keyword evidence="4" id="KW-1185">Reference proteome</keyword>
<dbReference type="GO" id="GO:0005737">
    <property type="term" value="C:cytoplasm"/>
    <property type="evidence" value="ECO:0007669"/>
    <property type="project" value="TreeGrafter"/>
</dbReference>
<dbReference type="Pfam" id="PF12850">
    <property type="entry name" value="Metallophos_2"/>
    <property type="match status" value="1"/>
</dbReference>
<dbReference type="AlphaFoldDB" id="A0A6L8V6D4"/>
<dbReference type="CDD" id="cd00838">
    <property type="entry name" value="MPP_superfamily"/>
    <property type="match status" value="1"/>
</dbReference>
<dbReference type="PIRSF" id="PIRSF000883">
    <property type="entry name" value="Pesterase_MJ0912"/>
    <property type="match status" value="1"/>
</dbReference>
<dbReference type="GO" id="GO:0016791">
    <property type="term" value="F:phosphatase activity"/>
    <property type="evidence" value="ECO:0007669"/>
    <property type="project" value="TreeGrafter"/>
</dbReference>
<protein>
    <submittedName>
        <fullName evidence="3">Metallophosphoesterase</fullName>
    </submittedName>
</protein>
<dbReference type="EMBL" id="WTUZ01000022">
    <property type="protein sequence ID" value="MZQ85166.1"/>
    <property type="molecule type" value="Genomic_DNA"/>
</dbReference>
<dbReference type="InterPro" id="IPR024654">
    <property type="entry name" value="Calcineurin-like_PHP_lpxH"/>
</dbReference>
<name>A0A6L8V6D4_9BACL</name>
<dbReference type="PANTHER" id="PTHR42850">
    <property type="entry name" value="METALLOPHOSPHOESTERASE"/>
    <property type="match status" value="1"/>
</dbReference>
<dbReference type="InterPro" id="IPR011152">
    <property type="entry name" value="Pesterase_MJ0912"/>
</dbReference>
<evidence type="ECO:0000313" key="4">
    <source>
        <dbReference type="Proteomes" id="UP000481087"/>
    </source>
</evidence>
<evidence type="ECO:0000313" key="3">
    <source>
        <dbReference type="EMBL" id="MZQ85166.1"/>
    </source>
</evidence>
<sequence length="257" mass="28174">MDKIAIISDIHGNLPALEAVLADIKLRGIERIYCLGDLVGKGPDSAAVVDAIQSTCDVVIQGNWDLGINMPQDQPAGIWQQQQLGPERLAYLAGLPFSVDFYLSGKMFRLFHASSQSVYHRVKRKASKKERLALFQNTEMTGEAPNGKLPDIVGYGDIHIPFLITMKNPSEKSATQSTDSGLMLFNVGSVGIPYDGLPQACYCVLDGTMDSQEHAGFSIQYVRVPYDIDLAISRARAVNMPDTERYALEISTGLVHK</sequence>
<evidence type="ECO:0000259" key="2">
    <source>
        <dbReference type="Pfam" id="PF12850"/>
    </source>
</evidence>
<dbReference type="RefSeq" id="WP_161409914.1">
    <property type="nucleotide sequence ID" value="NZ_WTUZ01000022.1"/>
</dbReference>
<dbReference type="Gene3D" id="3.60.21.10">
    <property type="match status" value="1"/>
</dbReference>
<comment type="similarity">
    <text evidence="1">Belongs to the metallophosphoesterase superfamily. YfcE family.</text>
</comment>
<dbReference type="InterPro" id="IPR029052">
    <property type="entry name" value="Metallo-depent_PP-like"/>
</dbReference>
<comment type="caution">
    <text evidence="3">The sequence shown here is derived from an EMBL/GenBank/DDBJ whole genome shotgun (WGS) entry which is preliminary data.</text>
</comment>
<feature type="domain" description="Calcineurin-like phosphoesterase" evidence="2">
    <location>
        <begin position="3"/>
        <end position="206"/>
    </location>
</feature>
<reference evidence="3 4" key="1">
    <citation type="submission" date="2019-12" db="EMBL/GenBank/DDBJ databases">
        <title>Paenibacillus sp. nov. sp. isolated from soil.</title>
        <authorList>
            <person name="Kim J."/>
            <person name="Jeong S.E."/>
            <person name="Jung H.S."/>
            <person name="Jeon C.O."/>
        </authorList>
    </citation>
    <scope>NUCLEOTIDE SEQUENCE [LARGE SCALE GENOMIC DNA]</scope>
    <source>
        <strain evidence="3 4">5J-6</strain>
    </source>
</reference>
<organism evidence="3 4">
    <name type="scientific">Paenibacillus silvestris</name>
    <dbReference type="NCBI Taxonomy" id="2606219"/>
    <lineage>
        <taxon>Bacteria</taxon>
        <taxon>Bacillati</taxon>
        <taxon>Bacillota</taxon>
        <taxon>Bacilli</taxon>
        <taxon>Bacillales</taxon>
        <taxon>Paenibacillaceae</taxon>
        <taxon>Paenibacillus</taxon>
    </lineage>
</organism>
<proteinExistence type="inferred from homology"/>
<accession>A0A6L8V6D4</accession>
<gene>
    <name evidence="3" type="ORF">GQF01_23915</name>
</gene>